<feature type="domain" description="MucBP" evidence="3">
    <location>
        <begin position="93"/>
        <end position="135"/>
    </location>
</feature>
<dbReference type="EMBL" id="AYYN01000087">
    <property type="protein sequence ID" value="KRM74739.1"/>
    <property type="molecule type" value="Genomic_DNA"/>
</dbReference>
<proteinExistence type="predicted"/>
<dbReference type="PATRIC" id="fig|1423772.3.peg.316"/>
<evidence type="ECO:0000256" key="1">
    <source>
        <dbReference type="ARBA" id="ARBA00022737"/>
    </source>
</evidence>
<evidence type="ECO:0000313" key="4">
    <source>
        <dbReference type="EMBL" id="KRM74739.1"/>
    </source>
</evidence>
<feature type="region of interest" description="Disordered" evidence="2">
    <location>
        <begin position="1"/>
        <end position="25"/>
    </location>
</feature>
<name>A0A0R2BGN5_9LACO</name>
<dbReference type="RefSeq" id="WP_056959094.1">
    <property type="nucleotide sequence ID" value="NZ_AYYN01000087.1"/>
</dbReference>
<dbReference type="InterPro" id="IPR009459">
    <property type="entry name" value="MucBP_dom"/>
</dbReference>
<comment type="caution">
    <text evidence="4">The sequence shown here is derived from an EMBL/GenBank/DDBJ whole genome shotgun (WGS) entry which is preliminary data.</text>
</comment>
<dbReference type="Gene3D" id="3.10.20.320">
    <property type="entry name" value="Putative peptidoglycan bound protein (lpxtg motif)"/>
    <property type="match status" value="2"/>
</dbReference>
<dbReference type="Pfam" id="PF06458">
    <property type="entry name" value="MucBP"/>
    <property type="match status" value="2"/>
</dbReference>
<evidence type="ECO:0000256" key="2">
    <source>
        <dbReference type="SAM" id="MobiDB-lite"/>
    </source>
</evidence>
<feature type="domain" description="MucBP" evidence="3">
    <location>
        <begin position="159"/>
        <end position="221"/>
    </location>
</feature>
<organism evidence="4 5">
    <name type="scientific">Ligilactobacillus murinus DSM 20452 = NBRC 14221</name>
    <dbReference type="NCBI Taxonomy" id="1423772"/>
    <lineage>
        <taxon>Bacteria</taxon>
        <taxon>Bacillati</taxon>
        <taxon>Bacillota</taxon>
        <taxon>Bacilli</taxon>
        <taxon>Lactobacillales</taxon>
        <taxon>Lactobacillaceae</taxon>
        <taxon>Ligilactobacillus</taxon>
    </lineage>
</organism>
<evidence type="ECO:0000313" key="5">
    <source>
        <dbReference type="Proteomes" id="UP000051612"/>
    </source>
</evidence>
<sequence length="383" mass="44236">MAPKRQKKTKHPKNEKHRSRFAKRSKIEIAPVKEALLEEQPEIEIEKTAPAQQPIAPAPPLKKEAEIVLDQKQAVTTKKEIKKKATTQDSTVILLFQDEDKKFLASPQIISGKRHEPIKFRFKDFDGYNLIRVDGFTSDFVLPYAAITFTYRKKDAGNIWIFCQDIDDRRFLQKPTFIKGKVGDEFSLSSPAIRNYTLLRARGLTHGIFTYDQQAVTYFYRRDSWKDVDYTPHYLKFKQSLPCLDAPEGQVTDVILAKDTIWQTFETITTDNDQRWYCLGGSIWIKYDAELMTMLDKKPAVISEQDTLEIDLPHSIDLRHNAMIDFIPDGELVLYDKPFGQKVGLIKNGQIVTLTGRIKVDGMLWFEVNGLGWTIREYLNLDP</sequence>
<dbReference type="Proteomes" id="UP000051612">
    <property type="component" value="Unassembled WGS sequence"/>
</dbReference>
<dbReference type="AlphaFoldDB" id="A0A0R2BGN5"/>
<accession>A0A0R2BGN5</accession>
<feature type="compositionally biased region" description="Basic residues" evidence="2">
    <location>
        <begin position="1"/>
        <end position="24"/>
    </location>
</feature>
<keyword evidence="1" id="KW-0677">Repeat</keyword>
<gene>
    <name evidence="4" type="ORF">FC48_GL000287</name>
</gene>
<reference evidence="4 5" key="1">
    <citation type="journal article" date="2015" name="Genome Announc.">
        <title>Expanding the biotechnology potential of lactobacilli through comparative genomics of 213 strains and associated genera.</title>
        <authorList>
            <person name="Sun Z."/>
            <person name="Harris H.M."/>
            <person name="McCann A."/>
            <person name="Guo C."/>
            <person name="Argimon S."/>
            <person name="Zhang W."/>
            <person name="Yang X."/>
            <person name="Jeffery I.B."/>
            <person name="Cooney J.C."/>
            <person name="Kagawa T.F."/>
            <person name="Liu W."/>
            <person name="Song Y."/>
            <person name="Salvetti E."/>
            <person name="Wrobel A."/>
            <person name="Rasinkangas P."/>
            <person name="Parkhill J."/>
            <person name="Rea M.C."/>
            <person name="O'Sullivan O."/>
            <person name="Ritari J."/>
            <person name="Douillard F.P."/>
            <person name="Paul Ross R."/>
            <person name="Yang R."/>
            <person name="Briner A.E."/>
            <person name="Felis G.E."/>
            <person name="de Vos W.M."/>
            <person name="Barrangou R."/>
            <person name="Klaenhammer T.R."/>
            <person name="Caufield P.W."/>
            <person name="Cui Y."/>
            <person name="Zhang H."/>
            <person name="O'Toole P.W."/>
        </authorList>
    </citation>
    <scope>NUCLEOTIDE SEQUENCE [LARGE SCALE GENOMIC DNA]</scope>
    <source>
        <strain evidence="4 5">DSM 20452</strain>
    </source>
</reference>
<protein>
    <recommendedName>
        <fullName evidence="3">MucBP domain-containing protein</fullName>
    </recommendedName>
</protein>
<evidence type="ECO:0000259" key="3">
    <source>
        <dbReference type="Pfam" id="PF06458"/>
    </source>
</evidence>